<evidence type="ECO:0000313" key="3">
    <source>
        <dbReference type="Proteomes" id="UP000585638"/>
    </source>
</evidence>
<evidence type="ECO:0000313" key="2">
    <source>
        <dbReference type="EMBL" id="MBB5895644.1"/>
    </source>
</evidence>
<dbReference type="Proteomes" id="UP000585638">
    <property type="component" value="Unassembled WGS sequence"/>
</dbReference>
<gene>
    <name evidence="2" type="ORF">BJ998_006840</name>
</gene>
<dbReference type="AlphaFoldDB" id="A0A7W9NKG2"/>
<keyword evidence="1" id="KW-0812">Transmembrane</keyword>
<keyword evidence="1" id="KW-0472">Membrane</keyword>
<sequence>MLTQVAVMPSLTMFSMLIIPLALNHAQPSPARRRYPVSPGILLCRAASSST</sequence>
<evidence type="ECO:0000256" key="1">
    <source>
        <dbReference type="SAM" id="Phobius"/>
    </source>
</evidence>
<accession>A0A7W9NKG2</accession>
<keyword evidence="1" id="KW-1133">Transmembrane helix</keyword>
<name>A0A7W9NKG2_9PSEU</name>
<proteinExistence type="predicted"/>
<organism evidence="2 3">
    <name type="scientific">Kutzneria kofuensis</name>
    <dbReference type="NCBI Taxonomy" id="103725"/>
    <lineage>
        <taxon>Bacteria</taxon>
        <taxon>Bacillati</taxon>
        <taxon>Actinomycetota</taxon>
        <taxon>Actinomycetes</taxon>
        <taxon>Pseudonocardiales</taxon>
        <taxon>Pseudonocardiaceae</taxon>
        <taxon>Kutzneria</taxon>
    </lineage>
</organism>
<dbReference type="RefSeq" id="WP_184867409.1">
    <property type="nucleotide sequence ID" value="NZ_BAAAWY010000098.1"/>
</dbReference>
<comment type="caution">
    <text evidence="2">The sequence shown here is derived from an EMBL/GenBank/DDBJ whole genome shotgun (WGS) entry which is preliminary data.</text>
</comment>
<reference evidence="2 3" key="1">
    <citation type="submission" date="2020-08" db="EMBL/GenBank/DDBJ databases">
        <title>Sequencing the genomes of 1000 actinobacteria strains.</title>
        <authorList>
            <person name="Klenk H.-P."/>
        </authorList>
    </citation>
    <scope>NUCLEOTIDE SEQUENCE [LARGE SCALE GENOMIC DNA]</scope>
    <source>
        <strain evidence="2 3">DSM 43851</strain>
    </source>
</reference>
<dbReference type="EMBL" id="JACHIR010000001">
    <property type="protein sequence ID" value="MBB5895644.1"/>
    <property type="molecule type" value="Genomic_DNA"/>
</dbReference>
<feature type="transmembrane region" description="Helical" evidence="1">
    <location>
        <begin position="6"/>
        <end position="24"/>
    </location>
</feature>
<keyword evidence="3" id="KW-1185">Reference proteome</keyword>
<protein>
    <submittedName>
        <fullName evidence="2">Uncharacterized protein</fullName>
    </submittedName>
</protein>